<feature type="transmembrane region" description="Helical" evidence="1">
    <location>
        <begin position="74"/>
        <end position="95"/>
    </location>
</feature>
<evidence type="ECO:0000313" key="3">
    <source>
        <dbReference type="Proteomes" id="UP000789390"/>
    </source>
</evidence>
<proteinExistence type="predicted"/>
<accession>A0A8J2RQ98</accession>
<name>A0A8J2RQ98_9CRUS</name>
<comment type="caution">
    <text evidence="2">The sequence shown here is derived from an EMBL/GenBank/DDBJ whole genome shotgun (WGS) entry which is preliminary data.</text>
</comment>
<evidence type="ECO:0000256" key="1">
    <source>
        <dbReference type="SAM" id="Phobius"/>
    </source>
</evidence>
<dbReference type="EMBL" id="CAKKLH010000237">
    <property type="protein sequence ID" value="CAH0106911.1"/>
    <property type="molecule type" value="Genomic_DNA"/>
</dbReference>
<reference evidence="2" key="1">
    <citation type="submission" date="2021-11" db="EMBL/GenBank/DDBJ databases">
        <authorList>
            <person name="Schell T."/>
        </authorList>
    </citation>
    <scope>NUCLEOTIDE SEQUENCE</scope>
    <source>
        <strain evidence="2">M5</strain>
    </source>
</reference>
<keyword evidence="1" id="KW-0472">Membrane</keyword>
<dbReference type="Proteomes" id="UP000789390">
    <property type="component" value="Unassembled WGS sequence"/>
</dbReference>
<keyword evidence="1" id="KW-0812">Transmembrane</keyword>
<dbReference type="AlphaFoldDB" id="A0A8J2RQ98"/>
<keyword evidence="3" id="KW-1185">Reference proteome</keyword>
<protein>
    <submittedName>
        <fullName evidence="2">Uncharacterized protein</fullName>
    </submittedName>
</protein>
<evidence type="ECO:0000313" key="2">
    <source>
        <dbReference type="EMBL" id="CAH0106911.1"/>
    </source>
</evidence>
<sequence>MQSGKLNSLVGIKSIFFPPHISRKHRDDLSDVVTVPLENSITSGTVSYAFQTMQEKTDLRYRVNCKGKKIYESFLLYSVWPSLFSILPKINLIFLGQFRPGMKQLSLTGA</sequence>
<gene>
    <name evidence="2" type="ORF">DGAL_LOCUS10075</name>
</gene>
<organism evidence="2 3">
    <name type="scientific">Daphnia galeata</name>
    <dbReference type="NCBI Taxonomy" id="27404"/>
    <lineage>
        <taxon>Eukaryota</taxon>
        <taxon>Metazoa</taxon>
        <taxon>Ecdysozoa</taxon>
        <taxon>Arthropoda</taxon>
        <taxon>Crustacea</taxon>
        <taxon>Branchiopoda</taxon>
        <taxon>Diplostraca</taxon>
        <taxon>Cladocera</taxon>
        <taxon>Anomopoda</taxon>
        <taxon>Daphniidae</taxon>
        <taxon>Daphnia</taxon>
    </lineage>
</organism>
<keyword evidence="1" id="KW-1133">Transmembrane helix</keyword>